<dbReference type="InterPro" id="IPR009081">
    <property type="entry name" value="PP-bd_ACP"/>
</dbReference>
<feature type="region of interest" description="C-terminal hotdog fold" evidence="8">
    <location>
        <begin position="130"/>
        <end position="278"/>
    </location>
</feature>
<evidence type="ECO:0000256" key="2">
    <source>
        <dbReference type="ARBA" id="ARBA00004792"/>
    </source>
</evidence>
<dbReference type="CDD" id="cd08953">
    <property type="entry name" value="KR_2_SDR_x"/>
    <property type="match status" value="1"/>
</dbReference>
<keyword evidence="5" id="KW-0597">Phosphoprotein</keyword>
<gene>
    <name evidence="12" type="ORF">QOZ95_003730</name>
</gene>
<feature type="non-terminal residue" evidence="12">
    <location>
        <position position="2238"/>
    </location>
</feature>
<reference evidence="12 13" key="1">
    <citation type="submission" date="2023-07" db="EMBL/GenBank/DDBJ databases">
        <title>Genomic Encyclopedia of Type Strains, Phase IV (KMG-IV): sequencing the most valuable type-strain genomes for metagenomic binning, comparative biology and taxonomic classification.</title>
        <authorList>
            <person name="Goeker M."/>
        </authorList>
    </citation>
    <scope>NUCLEOTIDE SEQUENCE [LARGE SCALE GENOMIC DNA]</scope>
    <source>
        <strain evidence="12 13">DSM 14914</strain>
    </source>
</reference>
<evidence type="ECO:0000259" key="10">
    <source>
        <dbReference type="PROSITE" id="PS52004"/>
    </source>
</evidence>
<dbReference type="RefSeq" id="WP_307499953.1">
    <property type="nucleotide sequence ID" value="NZ_JAUSWA010000023.1"/>
</dbReference>
<dbReference type="PROSITE" id="PS52004">
    <property type="entry name" value="KS3_2"/>
    <property type="match status" value="2"/>
</dbReference>
<feature type="domain" description="Ketosynthase family 3 (KS3)" evidence="10">
    <location>
        <begin position="385"/>
        <end position="823"/>
    </location>
</feature>
<dbReference type="InterPro" id="IPR049552">
    <property type="entry name" value="PKS_DH_N"/>
</dbReference>
<dbReference type="InterPro" id="IPR020806">
    <property type="entry name" value="PKS_PP-bd"/>
</dbReference>
<dbReference type="Pfam" id="PF00550">
    <property type="entry name" value="PP-binding"/>
    <property type="match status" value="3"/>
</dbReference>
<dbReference type="InterPro" id="IPR057326">
    <property type="entry name" value="KR_dom"/>
</dbReference>
<comment type="pathway">
    <text evidence="2">Antibiotic biosynthesis.</text>
</comment>
<dbReference type="SMART" id="SM00826">
    <property type="entry name" value="PKS_DH"/>
    <property type="match status" value="1"/>
</dbReference>
<dbReference type="InterPro" id="IPR049900">
    <property type="entry name" value="PKS_mFAS_DH"/>
</dbReference>
<dbReference type="SUPFAM" id="SSF47336">
    <property type="entry name" value="ACP-like"/>
    <property type="match status" value="3"/>
</dbReference>
<dbReference type="Gene3D" id="3.40.47.10">
    <property type="match status" value="2"/>
</dbReference>
<dbReference type="InterPro" id="IPR014030">
    <property type="entry name" value="Ketoacyl_synth_N"/>
</dbReference>
<keyword evidence="7" id="KW-0677">Repeat</keyword>
<keyword evidence="4" id="KW-0963">Cytoplasm</keyword>
<evidence type="ECO:0000256" key="3">
    <source>
        <dbReference type="ARBA" id="ARBA00022450"/>
    </source>
</evidence>
<dbReference type="Pfam" id="PF02801">
    <property type="entry name" value="Ketoacyl-synt_C"/>
    <property type="match status" value="1"/>
</dbReference>
<dbReference type="Gene3D" id="3.10.129.10">
    <property type="entry name" value="Hotdog Thioesterase"/>
    <property type="match status" value="1"/>
</dbReference>
<dbReference type="Gene3D" id="3.10.129.110">
    <property type="entry name" value="Polyketide synthase dehydratase"/>
    <property type="match status" value="1"/>
</dbReference>
<dbReference type="PROSITE" id="PS50075">
    <property type="entry name" value="CARRIER"/>
    <property type="match status" value="2"/>
</dbReference>
<dbReference type="SUPFAM" id="SSF53901">
    <property type="entry name" value="Thiolase-like"/>
    <property type="match status" value="2"/>
</dbReference>
<evidence type="ECO:0000256" key="6">
    <source>
        <dbReference type="ARBA" id="ARBA00022679"/>
    </source>
</evidence>
<feature type="domain" description="PKS/mFAS DH" evidence="11">
    <location>
        <begin position="1"/>
        <end position="278"/>
    </location>
</feature>
<dbReference type="SMART" id="SM00823">
    <property type="entry name" value="PKS_PP"/>
    <property type="match status" value="3"/>
</dbReference>
<evidence type="ECO:0000313" key="12">
    <source>
        <dbReference type="EMBL" id="MDQ0495550.1"/>
    </source>
</evidence>
<organism evidence="12 13">
    <name type="scientific">Paenibacillus brasilensis</name>
    <dbReference type="NCBI Taxonomy" id="128574"/>
    <lineage>
        <taxon>Bacteria</taxon>
        <taxon>Bacillati</taxon>
        <taxon>Bacillota</taxon>
        <taxon>Bacilli</taxon>
        <taxon>Bacillales</taxon>
        <taxon>Paenibacillaceae</taxon>
        <taxon>Paenibacillus</taxon>
    </lineage>
</organism>
<dbReference type="Pfam" id="PF00109">
    <property type="entry name" value="ketoacyl-synt"/>
    <property type="match status" value="2"/>
</dbReference>
<feature type="domain" description="PKS/mFAS DH" evidence="11">
    <location>
        <begin position="1012"/>
        <end position="1303"/>
    </location>
</feature>
<dbReference type="SMART" id="SM00822">
    <property type="entry name" value="PKS_KR"/>
    <property type="match status" value="1"/>
</dbReference>
<comment type="subcellular location">
    <subcellularLocation>
        <location evidence="1">Cytoplasm</location>
    </subcellularLocation>
</comment>
<dbReference type="InterPro" id="IPR049551">
    <property type="entry name" value="PKS_DH_C"/>
</dbReference>
<dbReference type="Pfam" id="PF21089">
    <property type="entry name" value="PKS_DH_N"/>
    <property type="match status" value="2"/>
</dbReference>
<dbReference type="InterPro" id="IPR020807">
    <property type="entry name" value="PKS_DH"/>
</dbReference>
<dbReference type="InterPro" id="IPR042104">
    <property type="entry name" value="PKS_dehydratase_sf"/>
</dbReference>
<protein>
    <submittedName>
        <fullName evidence="12">Acyl transferase domain-containing protein/acyl carrier protein</fullName>
    </submittedName>
</protein>
<keyword evidence="6 12" id="KW-0808">Transferase</keyword>
<dbReference type="InterPro" id="IPR013968">
    <property type="entry name" value="PKS_KR"/>
</dbReference>
<comment type="caution">
    <text evidence="12">The sequence shown here is derived from an EMBL/GenBank/DDBJ whole genome shotgun (WGS) entry which is preliminary data.</text>
</comment>
<feature type="domain" description="Carrier" evidence="9">
    <location>
        <begin position="1749"/>
        <end position="1826"/>
    </location>
</feature>
<feature type="region of interest" description="N-terminal hotdog fold" evidence="8">
    <location>
        <begin position="1"/>
        <end position="114"/>
    </location>
</feature>
<dbReference type="EMBL" id="JAUSWA010000023">
    <property type="protein sequence ID" value="MDQ0495550.1"/>
    <property type="molecule type" value="Genomic_DNA"/>
</dbReference>
<dbReference type="InterPro" id="IPR036736">
    <property type="entry name" value="ACP-like_sf"/>
</dbReference>
<dbReference type="InterPro" id="IPR050091">
    <property type="entry name" value="PKS_NRPS_Biosynth_Enz"/>
</dbReference>
<dbReference type="SMART" id="SM01294">
    <property type="entry name" value="PKS_PP_betabranch"/>
    <property type="match status" value="1"/>
</dbReference>
<dbReference type="SUPFAM" id="SSF51735">
    <property type="entry name" value="NAD(P)-binding Rossmann-fold domains"/>
    <property type="match status" value="1"/>
</dbReference>
<evidence type="ECO:0000256" key="4">
    <source>
        <dbReference type="ARBA" id="ARBA00022490"/>
    </source>
</evidence>
<feature type="region of interest" description="C-terminal hotdog fold" evidence="8">
    <location>
        <begin position="1152"/>
        <end position="1303"/>
    </location>
</feature>
<dbReference type="Gene3D" id="1.10.1240.100">
    <property type="match status" value="1"/>
</dbReference>
<dbReference type="Proteomes" id="UP001242811">
    <property type="component" value="Unassembled WGS sequence"/>
</dbReference>
<dbReference type="Pfam" id="PF14765">
    <property type="entry name" value="PS-DH"/>
    <property type="match status" value="2"/>
</dbReference>
<feature type="region of interest" description="N-terminal hotdog fold" evidence="8">
    <location>
        <begin position="1012"/>
        <end position="1138"/>
    </location>
</feature>
<dbReference type="Gene3D" id="3.10.129.120">
    <property type="match status" value="1"/>
</dbReference>
<evidence type="ECO:0000259" key="11">
    <source>
        <dbReference type="PROSITE" id="PS52019"/>
    </source>
</evidence>
<evidence type="ECO:0000259" key="9">
    <source>
        <dbReference type="PROSITE" id="PS50075"/>
    </source>
</evidence>
<feature type="domain" description="Ketosynthase family 3 (KS3)" evidence="10">
    <location>
        <begin position="1988"/>
        <end position="2238"/>
    </location>
</feature>
<accession>A0ABU0L2V9</accession>
<dbReference type="InterPro" id="IPR014031">
    <property type="entry name" value="Ketoacyl_synth_C"/>
</dbReference>
<dbReference type="InterPro" id="IPR016039">
    <property type="entry name" value="Thiolase-like"/>
</dbReference>
<dbReference type="CDD" id="cd00833">
    <property type="entry name" value="PKS"/>
    <property type="match status" value="2"/>
</dbReference>
<dbReference type="Gene3D" id="3.40.50.720">
    <property type="entry name" value="NAD(P)-binding Rossmann-like Domain"/>
    <property type="match status" value="1"/>
</dbReference>
<dbReference type="PROSITE" id="PS52019">
    <property type="entry name" value="PKS_MFAS_DH"/>
    <property type="match status" value="2"/>
</dbReference>
<evidence type="ECO:0000256" key="7">
    <source>
        <dbReference type="ARBA" id="ARBA00022737"/>
    </source>
</evidence>
<dbReference type="InterPro" id="IPR020841">
    <property type="entry name" value="PKS_Beta-ketoAc_synthase_dom"/>
</dbReference>
<feature type="domain" description="Carrier" evidence="9">
    <location>
        <begin position="291"/>
        <end position="365"/>
    </location>
</feature>
<evidence type="ECO:0000256" key="5">
    <source>
        <dbReference type="ARBA" id="ARBA00022553"/>
    </source>
</evidence>
<feature type="active site" description="Proton acceptor; for dehydratase activity" evidence="8">
    <location>
        <position position="19"/>
    </location>
</feature>
<evidence type="ECO:0000256" key="8">
    <source>
        <dbReference type="PROSITE-ProRule" id="PRU01363"/>
    </source>
</evidence>
<sequence length="2238" mass="247366">MNKTLNTLITIAHPIIKHHLVKGQPLLPGLAYIDMLYQLAKQSLGLDYQRHCLKKLSIFNPLIVREDQPVELKISFNKNASYWDVSVNGTETDLHGNPLQEKLYITAELHEEEVKLDNYINIEAMQRTAVRYLNIETLYEQARAQGLVHTGMIKADAEIYLTNPGCFVIVDVGADYRSEAEHYLFHPTLIDGTGLASEALIEKDGNSAAEELYIPLYYEAFYCKEPLRTRCYATVHLSSGHSGKEIRVMDILFFNAEGTQIGELRGLTTKRVRFDGQINPSMPKEINRNQGSVQERLSQIFSKYLAWEASEIDVNIGFYELGLESAQLLAVVKDLEEAFGLALAPTVLFEYTTIAELAAYFTEKGAAPIGQFNSGIQEMNQGQAEEDIAIIGMAGRFPQSRNIEEFWDNLKEGKDCIREIPKSRWNWEEFKELKSPSGKNISKWGGFIDEPDCFDHQFFRVTPREAKTLDPQERLFLETCWEAIEDSGYTASTLAMTPGEVKRHPVGVFVGVMHKDYSLIGAEAMARGSVFPLSLNYGQIANRVSYFCNFHGPSMAVDTLCSSSLTAVHLALESIQRGECEVALAGGVNLLLHPNKYIAYGMMDFHSSDGYCRTFGNEGDGYVSGEGIGAVILKPLSKAIQARDHIYAVIKGSAVNHGGTVSGITVPSPVAQADVVTECLKKTGIHPRTISYVEAHGTGTSLGDPIEIQGLMKAYRRYTEETQYCAIGSVKSNIGHSESAAGISGLIKVALQLYHKTLVPSLHAEEVNTHIHFEQSPFYIQRRNEEWKQPVLNKNGKEAAYPRRAGLSSFGATGSNAHVILEEYVPEAVPQQTTGAVNNHSDPVIILLSAKNKERLQAYAKKLLEFLKYSEVNLNSLAYTLQVGRENMEERAAFVVQDVSALMIKLQHFIDGRKEMDEYLQGQVKKSKGVTDADQSYPTLINQWAGIRDYMKIAEHWVTGHRIEWESLYGGIKPQRISLPTYPFARERFWVPELEDKLVRTPIDSNAVTAIHPLLHQNTSDLAEQRFTSNFTGKEFFLEDLQTAGSSTLLIGAYLEMARAAVDQATSSIREDNSRIKLKDVIWAKPVDVQQQPVQVHIGLFPEDNGEIAYEIYTAPGLPGSEPVLHCQGSSFLNSDTEAPALDIKAIQKQCQQGDLSSGQRDQAKARGIGTLWMGTGQALVKMALSTSAASAQYPFILHPSLIDSALQAAIVFMESTAKSYDGKAHAGYVLPYALQELEIFGNCSSAMWALIRCSGNDEAGGRERKFDIDICDEQGKVCVRIRRFSIRVAGLDIQPAAAPPASDALLMLKPGWKEQAALEGAGDSGYSRHLVVLCEISGISREDLEGNMPEAQCLVLQSAQGELDQRFQEYAAQIFDEVKSILKAKPKEKALLQLVAPARGQQQLFRALSGILYTAQFENPKVMGQLIEVEPGEDTGSLIAKLNENSRSLADKQVQYIDGKRRVAVWSEISAGASRVKPLWKDHGIYLITGGAGGLGLIFAGEIAGQAKHATLILTGRSPLNEDKQSALKALEAAGARVEYRRVDVVHKEEVAALIRDIRNDYGALHGIIHSAGIIRDNFILRKTKEDLQAVMAPKVSGLVNLDEASRDLPLDFFIFFSSMAGAVGNVGQADYATANAFMDAYAGYRNSLVLLKQRQGRTLSVNWPLWKEGGMHVDEETEKVMMKDFGIAPMRTETGVQALYHAFASGSDRVMVMEGNPVRLKEKFLPESPAWPETEAPSLTEDHDLGALPEQVRKDCIRRVARLLQTGTEDIDPDAEWNDYGLDVVALTGLVNELNQAYGLDWTYDIFLEYPTLRSLADDLLETCKGRLPRPVEGDASSAPAAPAVSASAIDTELLKEKTLHQLKVMFGDITKMRVDSIDGEESLESYGIDSIMINQLNQKLGDIFGELSKTLFYEYRTLLELAEYLVSDHSPGCLKWTGLTERVQALPPHAAQGNFDHELPVLASRKAGRRKARSFTAGAPAAAAREPVAIIGISGRYPKAGSLQEYWDNLRRGQDCITEIPEERWSKEGFFQPDPQEAAAQGKSYSKWGGFIDGFAEFDPLFFNISPLEAHNMDPQERLFVQSCWEVLEDAGYTREQIRSQYNGKVGVFAGITKTGYDLYGPDLWKQGERVFPHTSFSSVANRISYLLNLQGPSMPIDTMCSSSLTAIHEACEHLYQQECEMAVAGGVNLYLHPSSYVGLCAQQMLSADGQCKSFGSGGNGFVPGEGVGCVLLKP</sequence>
<dbReference type="GO" id="GO:0016740">
    <property type="term" value="F:transferase activity"/>
    <property type="evidence" value="ECO:0007669"/>
    <property type="project" value="UniProtKB-KW"/>
</dbReference>
<keyword evidence="13" id="KW-1185">Reference proteome</keyword>
<proteinExistence type="predicted"/>
<dbReference type="PANTHER" id="PTHR43775">
    <property type="entry name" value="FATTY ACID SYNTHASE"/>
    <property type="match status" value="1"/>
</dbReference>
<dbReference type="Gene3D" id="1.10.1200.10">
    <property type="entry name" value="ACP-like"/>
    <property type="match status" value="3"/>
</dbReference>
<name>A0ABU0L2V9_9BACL</name>
<evidence type="ECO:0000256" key="1">
    <source>
        <dbReference type="ARBA" id="ARBA00004496"/>
    </source>
</evidence>
<dbReference type="SMART" id="SM00825">
    <property type="entry name" value="PKS_KS"/>
    <property type="match status" value="2"/>
</dbReference>
<dbReference type="Pfam" id="PF22336">
    <property type="entry name" value="RhiE-like_linker"/>
    <property type="match status" value="1"/>
</dbReference>
<feature type="active site" description="Proton donor; for dehydratase activity" evidence="8">
    <location>
        <position position="191"/>
    </location>
</feature>
<dbReference type="InterPro" id="IPR054514">
    <property type="entry name" value="RhiE-like_linker"/>
</dbReference>
<keyword evidence="3" id="KW-0596">Phosphopantetheine</keyword>
<evidence type="ECO:0000313" key="13">
    <source>
        <dbReference type="Proteomes" id="UP001242811"/>
    </source>
</evidence>
<comment type="caution">
    <text evidence="8">Lacks conserved residue(s) required for the propagation of feature annotation.</text>
</comment>
<dbReference type="Pfam" id="PF08659">
    <property type="entry name" value="KR"/>
    <property type="match status" value="1"/>
</dbReference>
<dbReference type="PANTHER" id="PTHR43775:SF37">
    <property type="entry name" value="SI:DKEY-61P9.11"/>
    <property type="match status" value="1"/>
</dbReference>
<dbReference type="InterPro" id="IPR036291">
    <property type="entry name" value="NAD(P)-bd_dom_sf"/>
</dbReference>